<organism evidence="7 8">
    <name type="scientific">Parendozoicomonas callyspongiae</name>
    <dbReference type="NCBI Taxonomy" id="2942213"/>
    <lineage>
        <taxon>Bacteria</taxon>
        <taxon>Pseudomonadati</taxon>
        <taxon>Pseudomonadota</taxon>
        <taxon>Gammaproteobacteria</taxon>
        <taxon>Oceanospirillales</taxon>
        <taxon>Endozoicomonadaceae</taxon>
        <taxon>Parendozoicomonas</taxon>
    </lineage>
</organism>
<reference evidence="7 8" key="1">
    <citation type="submission" date="2022-05" db="EMBL/GenBank/DDBJ databases">
        <authorList>
            <person name="Park J.-S."/>
        </authorList>
    </citation>
    <scope>NUCLEOTIDE SEQUENCE [LARGE SCALE GENOMIC DNA]</scope>
    <source>
        <strain evidence="7 8">2012CJ34-2</strain>
    </source>
</reference>
<dbReference type="RefSeq" id="WP_249700833.1">
    <property type="nucleotide sequence ID" value="NZ_JAMFLX010000023.1"/>
</dbReference>
<feature type="transmembrane region" description="Helical" evidence="5">
    <location>
        <begin position="30"/>
        <end position="54"/>
    </location>
</feature>
<name>A0ABT0PIU1_9GAMM</name>
<comment type="subcellular location">
    <subcellularLocation>
        <location evidence="1">Membrane</location>
        <topology evidence="1">Multi-pass membrane protein</topology>
    </subcellularLocation>
</comment>
<feature type="transmembrane region" description="Helical" evidence="5">
    <location>
        <begin position="74"/>
        <end position="95"/>
    </location>
</feature>
<keyword evidence="8" id="KW-1185">Reference proteome</keyword>
<dbReference type="Proteomes" id="UP001203338">
    <property type="component" value="Unassembled WGS sequence"/>
</dbReference>
<evidence type="ECO:0000256" key="1">
    <source>
        <dbReference type="ARBA" id="ARBA00004141"/>
    </source>
</evidence>
<feature type="transmembrane region" description="Helical" evidence="5">
    <location>
        <begin position="107"/>
        <end position="127"/>
    </location>
</feature>
<dbReference type="EMBL" id="JAMFLX010000023">
    <property type="protein sequence ID" value="MCL6271307.1"/>
    <property type="molecule type" value="Genomic_DNA"/>
</dbReference>
<evidence type="ECO:0000256" key="5">
    <source>
        <dbReference type="SAM" id="Phobius"/>
    </source>
</evidence>
<dbReference type="Pfam" id="PF04893">
    <property type="entry name" value="Yip1"/>
    <property type="match status" value="1"/>
</dbReference>
<comment type="caution">
    <text evidence="7">The sequence shown here is derived from an EMBL/GenBank/DDBJ whole genome shotgun (WGS) entry which is preliminary data.</text>
</comment>
<sequence length="199" mass="21655">MLHHILGLLSHPHSEWDKINGEIRDRGHDYIWHLLILAAIPGVASLIGATHVGWSLTGLDPIRLTVGSALAMSLISYLAIIGAVITMGMFTHWMAKTFGTAPSYQRCIMFAAYVATPLYLCGLMALYPSLPLTLFGILAGIAYAVYLLYIGMPHIMGISFERGFMFATSLVCAGLVLLVVMKVASAMAWQIGFGPVFMH</sequence>
<gene>
    <name evidence="7" type="ORF">M3P05_15390</name>
</gene>
<feature type="domain" description="Yip1" evidence="6">
    <location>
        <begin position="7"/>
        <end position="181"/>
    </location>
</feature>
<keyword evidence="2 5" id="KW-0812">Transmembrane</keyword>
<evidence type="ECO:0000256" key="4">
    <source>
        <dbReference type="ARBA" id="ARBA00023136"/>
    </source>
</evidence>
<feature type="transmembrane region" description="Helical" evidence="5">
    <location>
        <begin position="133"/>
        <end position="152"/>
    </location>
</feature>
<protein>
    <submittedName>
        <fullName evidence="7">YIP1 family protein</fullName>
    </submittedName>
</protein>
<evidence type="ECO:0000313" key="8">
    <source>
        <dbReference type="Proteomes" id="UP001203338"/>
    </source>
</evidence>
<evidence type="ECO:0000313" key="7">
    <source>
        <dbReference type="EMBL" id="MCL6271307.1"/>
    </source>
</evidence>
<evidence type="ECO:0000259" key="6">
    <source>
        <dbReference type="Pfam" id="PF04893"/>
    </source>
</evidence>
<keyword evidence="3 5" id="KW-1133">Transmembrane helix</keyword>
<feature type="transmembrane region" description="Helical" evidence="5">
    <location>
        <begin position="164"/>
        <end position="189"/>
    </location>
</feature>
<dbReference type="InterPro" id="IPR006977">
    <property type="entry name" value="Yip1_dom"/>
</dbReference>
<accession>A0ABT0PIU1</accession>
<evidence type="ECO:0000256" key="3">
    <source>
        <dbReference type="ARBA" id="ARBA00022989"/>
    </source>
</evidence>
<proteinExistence type="predicted"/>
<evidence type="ECO:0000256" key="2">
    <source>
        <dbReference type="ARBA" id="ARBA00022692"/>
    </source>
</evidence>
<keyword evidence="4 5" id="KW-0472">Membrane</keyword>